<dbReference type="OrthoDB" id="8445115at2"/>
<comment type="caution">
    <text evidence="3">The sequence shown here is derived from an EMBL/GenBank/DDBJ whole genome shotgun (WGS) entry which is preliminary data.</text>
</comment>
<dbReference type="Pfam" id="PF23666">
    <property type="entry name" value="Rcc01698_C"/>
    <property type="match status" value="1"/>
</dbReference>
<evidence type="ECO:0000313" key="4">
    <source>
        <dbReference type="Proteomes" id="UP000218151"/>
    </source>
</evidence>
<keyword evidence="4" id="KW-1185">Reference proteome</keyword>
<name>A0A2A2SCS2_9SPHN</name>
<evidence type="ECO:0000259" key="2">
    <source>
        <dbReference type="Pfam" id="PF23666"/>
    </source>
</evidence>
<evidence type="ECO:0000313" key="3">
    <source>
        <dbReference type="EMBL" id="PAX07013.1"/>
    </source>
</evidence>
<dbReference type="EMBL" id="NSLI01000004">
    <property type="protein sequence ID" value="PAX07013.1"/>
    <property type="molecule type" value="Genomic_DNA"/>
</dbReference>
<dbReference type="AlphaFoldDB" id="A0A2A2SCS2"/>
<dbReference type="Pfam" id="PF13550">
    <property type="entry name" value="Phage-tail_3"/>
    <property type="match status" value="1"/>
</dbReference>
<gene>
    <name evidence="3" type="ORF">CKY28_13200</name>
</gene>
<evidence type="ECO:0000259" key="1">
    <source>
        <dbReference type="Pfam" id="PF13550"/>
    </source>
</evidence>
<dbReference type="Proteomes" id="UP000218151">
    <property type="component" value="Unassembled WGS sequence"/>
</dbReference>
<dbReference type="InterPro" id="IPR056490">
    <property type="entry name" value="Rcc01698_C"/>
</dbReference>
<organism evidence="3 4">
    <name type="scientific">Sphingomonas lenta</name>
    <dbReference type="NCBI Taxonomy" id="1141887"/>
    <lineage>
        <taxon>Bacteria</taxon>
        <taxon>Pseudomonadati</taxon>
        <taxon>Pseudomonadota</taxon>
        <taxon>Alphaproteobacteria</taxon>
        <taxon>Sphingomonadales</taxon>
        <taxon>Sphingomonadaceae</taxon>
        <taxon>Sphingomonas</taxon>
    </lineage>
</organism>
<accession>A0A2A2SCS2</accession>
<feature type="domain" description="Tip attachment protein J" evidence="1">
    <location>
        <begin position="225"/>
        <end position="379"/>
    </location>
</feature>
<reference evidence="4" key="1">
    <citation type="submission" date="2017-09" db="EMBL/GenBank/DDBJ databases">
        <authorList>
            <person name="Feng G."/>
            <person name="Zhu H."/>
        </authorList>
    </citation>
    <scope>NUCLEOTIDE SEQUENCE [LARGE SCALE GENOMIC DNA]</scope>
    <source>
        <strain evidence="4">1PNM-20</strain>
    </source>
</reference>
<sequence>MATMVLTAVGGIVAGPIGAALGAVAGSAIDARLFAPKRREGPRLQELKVQVSSYGAQIPKLFGTMRVAGTVFWATDLVERRARSGGGKGRPAATEYSYSASFAVLLSGRPIRRVGRIWADGKLLRGAAGDWKARTGFRLHLGGEDQVPDPLIASAEGDAPAARSYAYAVFEGLELADFGNRIPSLTFEVVADDGPVRVDAVARALAPELDASASAEVDGFAASGGSVRAVLEALARTGGSALAAEGGRATMRDAPARVVEVEDAGVSADGRGGRVRRSIAPADAAPRVVTIRHYDPARDWQTGLQRARYGAGGRTLELEVAAAIGAGAAKTLAERVLAREEAGRTRRIVSLGLGGLAVGPGDGVRIKGERGVWRVVAAETERWATRLELTPVERGALPKPASSGRVLGAPDLEAGRTVVEAFELPGLDGPLSAPRLMIAAAGGPGWRGAALLGSLDDGASWAEWGAAAAPAVIGRVEAPPVAASGRLMDLVSRPVVRVPEHMPLEEADDAALDAGANLALLGDELVQFGRAEPLGGGRWRLGRLLRGRLGTEDAAPAAAGARFVLVEQGAMRAVDLPAHALGRSVRVLAAGVGDADGAEASALVAGRSVLPPAPVRLRWEARADGSAMLRWIRRSRAGWRWLDGADVSLGEEREGWDVRLRFPDGSERIEACDSAEFLLGAADRLGGPVEVTVRQRGDWGLGGAARLVVPGM</sequence>
<proteinExistence type="predicted"/>
<protein>
    <submittedName>
        <fullName evidence="3">Uncharacterized protein</fullName>
    </submittedName>
</protein>
<dbReference type="RefSeq" id="WP_095998837.1">
    <property type="nucleotide sequence ID" value="NZ_NSLI01000004.1"/>
</dbReference>
<feature type="domain" description="Rcc01698-like C-terminal" evidence="2">
    <location>
        <begin position="471"/>
        <end position="564"/>
    </location>
</feature>
<dbReference type="InterPro" id="IPR032876">
    <property type="entry name" value="J_dom"/>
</dbReference>